<dbReference type="Pfam" id="PF14844">
    <property type="entry name" value="PH_BEACH"/>
    <property type="match status" value="1"/>
</dbReference>
<protein>
    <submittedName>
        <fullName evidence="5">Neurobeachin-like protein 2</fullName>
    </submittedName>
</protein>
<dbReference type="CDD" id="cd01201">
    <property type="entry name" value="PH_BEACH"/>
    <property type="match status" value="1"/>
</dbReference>
<dbReference type="PANTHER" id="PTHR13743">
    <property type="entry name" value="BEIGE/BEACH-RELATED"/>
    <property type="match status" value="1"/>
</dbReference>
<dbReference type="Pfam" id="PF16057">
    <property type="entry name" value="DUF4800"/>
    <property type="match status" value="1"/>
</dbReference>
<dbReference type="SUPFAM" id="SSF50729">
    <property type="entry name" value="PH domain-like"/>
    <property type="match status" value="1"/>
</dbReference>
<dbReference type="GeneID" id="106573589"/>
<reference evidence="5" key="1">
    <citation type="submission" date="2025-08" db="UniProtKB">
        <authorList>
            <consortium name="RefSeq"/>
        </authorList>
    </citation>
    <scope>IDENTIFICATION</scope>
</reference>
<evidence type="ECO:0000259" key="2">
    <source>
        <dbReference type="PROSITE" id="PS50197"/>
    </source>
</evidence>
<feature type="non-terminal residue" evidence="5">
    <location>
        <position position="489"/>
    </location>
</feature>
<evidence type="ECO:0000313" key="4">
    <source>
        <dbReference type="Proteomes" id="UP001652741"/>
    </source>
</evidence>
<dbReference type="Proteomes" id="UP001652741">
    <property type="component" value="Unplaced"/>
</dbReference>
<dbReference type="InterPro" id="IPR000409">
    <property type="entry name" value="BEACH_dom"/>
</dbReference>
<evidence type="ECO:0000313" key="5">
    <source>
        <dbReference type="RefSeq" id="XP_045569894.1"/>
    </source>
</evidence>
<dbReference type="InterPro" id="IPR036372">
    <property type="entry name" value="BEACH_dom_sf"/>
</dbReference>
<name>A0ABM3EFR2_SALSA</name>
<proteinExistence type="predicted"/>
<dbReference type="InterPro" id="IPR023362">
    <property type="entry name" value="PH-BEACH_dom"/>
</dbReference>
<evidence type="ECO:0000256" key="1">
    <source>
        <dbReference type="ARBA" id="ARBA00022574"/>
    </source>
</evidence>
<sequence length="489" mass="56822">MRLKLVPNYQYDTHQEASAFRDNMGADSPRSSEPLPLAVAKEAKVSDMEDDQLGEEDIVFLDNKVEGRTTVRRRSWFCRRTVSSSPSWRWFRVGWRSPHITCTSTTPAARREETEEGIGFDFKRPLSQLREVHLRRYNLRRSAVELFFIDQSHYFINFKKKVRNMVYSRILGLRPPNLFYFGSRSPQELLKASGLTQRWVCREISNFEYLMQLNTISGRTYNDLSQYPVFPWVLSDYTSPDLDLENPAVFRDLSKPIGVVNPRHAQNVREKYESFEDSTGTIDKFHYGTHYSNAAGVMHYMIRMEPFTTLHIQLQDGRFDCADRQFHSVAAAWQARMESPADVKELIPEFFYFPEFLQNINGFDLGSLQMTQNNVTDVLLPQWALSREDFIRKHRKALECEHVSSHLHEWIDLIFGCKQRGEEAVKALNVFYYCTYEGAVDLDAIANETERKALEGIISNFGQTPCQLLKAVVPRNQNRSFIIQGSDVL</sequence>
<dbReference type="InterPro" id="IPR050865">
    <property type="entry name" value="BEACH_Domain"/>
</dbReference>
<dbReference type="SUPFAM" id="SSF81837">
    <property type="entry name" value="BEACH domain"/>
    <property type="match status" value="1"/>
</dbReference>
<dbReference type="Gene3D" id="1.10.1540.10">
    <property type="entry name" value="BEACH domain"/>
    <property type="match status" value="1"/>
</dbReference>
<evidence type="ECO:0000259" key="3">
    <source>
        <dbReference type="PROSITE" id="PS51783"/>
    </source>
</evidence>
<gene>
    <name evidence="5" type="primary">LOC106573589</name>
</gene>
<accession>A0ABM3EFR2</accession>
<dbReference type="Pfam" id="PF02138">
    <property type="entry name" value="Beach"/>
    <property type="match status" value="1"/>
</dbReference>
<feature type="domain" description="BEACH-type PH" evidence="3">
    <location>
        <begin position="67"/>
        <end position="171"/>
    </location>
</feature>
<organism evidence="4 5">
    <name type="scientific">Salmo salar</name>
    <name type="common">Atlantic salmon</name>
    <dbReference type="NCBI Taxonomy" id="8030"/>
    <lineage>
        <taxon>Eukaryota</taxon>
        <taxon>Metazoa</taxon>
        <taxon>Chordata</taxon>
        <taxon>Craniata</taxon>
        <taxon>Vertebrata</taxon>
        <taxon>Euteleostomi</taxon>
        <taxon>Actinopterygii</taxon>
        <taxon>Neopterygii</taxon>
        <taxon>Teleostei</taxon>
        <taxon>Protacanthopterygii</taxon>
        <taxon>Salmoniformes</taxon>
        <taxon>Salmonidae</taxon>
        <taxon>Salmoninae</taxon>
        <taxon>Salmo</taxon>
    </lineage>
</organism>
<dbReference type="PANTHER" id="PTHR13743:SF111">
    <property type="entry name" value="NEUROBEACHIN-LIKE PROTEIN 2"/>
    <property type="match status" value="1"/>
</dbReference>
<dbReference type="RefSeq" id="XP_045569894.1">
    <property type="nucleotide sequence ID" value="XM_045713938.1"/>
</dbReference>
<dbReference type="InterPro" id="IPR011993">
    <property type="entry name" value="PH-like_dom_sf"/>
</dbReference>
<feature type="domain" description="BEACH" evidence="2">
    <location>
        <begin position="184"/>
        <end position="476"/>
    </location>
</feature>
<dbReference type="PROSITE" id="PS50197">
    <property type="entry name" value="BEACH"/>
    <property type="match status" value="1"/>
</dbReference>
<dbReference type="CDD" id="cd06071">
    <property type="entry name" value="Beach"/>
    <property type="match status" value="1"/>
</dbReference>
<keyword evidence="1" id="KW-0853">WD repeat</keyword>
<dbReference type="SMART" id="SM01026">
    <property type="entry name" value="Beach"/>
    <property type="match status" value="1"/>
</dbReference>
<dbReference type="Gene3D" id="2.30.29.30">
    <property type="entry name" value="Pleckstrin-homology domain (PH domain)/Phosphotyrosine-binding domain (PTB)"/>
    <property type="match status" value="1"/>
</dbReference>
<dbReference type="PROSITE" id="PS51783">
    <property type="entry name" value="PH_BEACH"/>
    <property type="match status" value="1"/>
</dbReference>
<keyword evidence="4" id="KW-1185">Reference proteome</keyword>